<gene>
    <name evidence="2" type="ORF">GGQ63_001922</name>
</gene>
<comment type="caution">
    <text evidence="2">The sequence shown here is derived from an EMBL/GenBank/DDBJ whole genome shotgun (WGS) entry which is preliminary data.</text>
</comment>
<evidence type="ECO:0000313" key="3">
    <source>
        <dbReference type="Proteomes" id="UP000523821"/>
    </source>
</evidence>
<keyword evidence="3" id="KW-1185">Reference proteome</keyword>
<evidence type="ECO:0000259" key="1">
    <source>
        <dbReference type="Pfam" id="PF07484"/>
    </source>
</evidence>
<reference evidence="2 3" key="1">
    <citation type="submission" date="2020-08" db="EMBL/GenBank/DDBJ databases">
        <title>Genomic Encyclopedia of Type Strains, Phase IV (KMG-IV): sequencing the most valuable type-strain genomes for metagenomic binning, comparative biology and taxonomic classification.</title>
        <authorList>
            <person name="Goeker M."/>
        </authorList>
    </citation>
    <scope>NUCLEOTIDE SEQUENCE [LARGE SCALE GENOMIC DNA]</scope>
    <source>
        <strain evidence="2 3">DSM 16268</strain>
    </source>
</reference>
<dbReference type="SUPFAM" id="SSF88874">
    <property type="entry name" value="Receptor-binding domain of short tail fibre protein gp12"/>
    <property type="match status" value="1"/>
</dbReference>
<feature type="domain" description="Phage tail collar" evidence="1">
    <location>
        <begin position="10"/>
        <end position="64"/>
    </location>
</feature>
<dbReference type="InterPro" id="IPR037053">
    <property type="entry name" value="Phage_tail_collar_dom_sf"/>
</dbReference>
<dbReference type="Proteomes" id="UP000523821">
    <property type="component" value="Unassembled WGS sequence"/>
</dbReference>
<protein>
    <submittedName>
        <fullName evidence="2">Microcystin-dependent protein</fullName>
    </submittedName>
</protein>
<dbReference type="RefSeq" id="WP_183855061.1">
    <property type="nucleotide sequence ID" value="NZ_JACHOO010000003.1"/>
</dbReference>
<sequence>MEPVPGPLLGQVSLFAGNFVPRGWMSCDGSLLAIKDNMALFAIIGTLYGGNGTTTFAVPDLRSVAPMHDMAYVGQRTASAMTGAPAVVLATNQLPSHTHKGSFTGTASNATVSMALTVKDTVGNADPQAGDFLGKGGTGGAAAPIYVRKTSTAADVRLSPTMVGMTMVPQGTVTVGLAGSGEAVVLPHIKMIWAICIVGLMPSRW</sequence>
<dbReference type="InterPro" id="IPR011083">
    <property type="entry name" value="Phage_tail_collar_dom"/>
</dbReference>
<dbReference type="Pfam" id="PF07484">
    <property type="entry name" value="Collar"/>
    <property type="match status" value="1"/>
</dbReference>
<dbReference type="AlphaFoldDB" id="A0A7W9FLI3"/>
<dbReference type="Gene3D" id="3.90.1340.10">
    <property type="entry name" value="Phage tail collar domain"/>
    <property type="match status" value="1"/>
</dbReference>
<organism evidence="2 3">
    <name type="scientific">Prosthecomicrobium pneumaticum</name>
    <dbReference type="NCBI Taxonomy" id="81895"/>
    <lineage>
        <taxon>Bacteria</taxon>
        <taxon>Pseudomonadati</taxon>
        <taxon>Pseudomonadota</taxon>
        <taxon>Alphaproteobacteria</taxon>
        <taxon>Hyphomicrobiales</taxon>
        <taxon>Kaistiaceae</taxon>
        <taxon>Prosthecomicrobium</taxon>
    </lineage>
</organism>
<accession>A0A7W9FLI3</accession>
<proteinExistence type="predicted"/>
<evidence type="ECO:0000313" key="2">
    <source>
        <dbReference type="EMBL" id="MBB5752868.1"/>
    </source>
</evidence>
<dbReference type="EMBL" id="JACHOO010000003">
    <property type="protein sequence ID" value="MBB5752868.1"/>
    <property type="molecule type" value="Genomic_DNA"/>
</dbReference>
<name>A0A7W9FLI3_9HYPH</name>